<dbReference type="PANTHER" id="PTHR44042:SF67">
    <property type="entry name" value="MYB-LIKE PROTEIN I"/>
    <property type="match status" value="1"/>
</dbReference>
<keyword evidence="3" id="KW-0539">Nucleus</keyword>
<sequence>MSMNDLRKEVQQLRTESDSLNSRFQNIEKMIILFFQMQSQTQTSLINDEQPTSEPIPKQNSSFQNTIFPTVINAQPQNVNASSTTTVKRYWDAEEHARYLQAIYTLGKAPIAKISQFIGTRTPEQVRSHGQKYTISLDKCLKEVELQMPIIIQDFQLQLCQTPFQRVFRANEPALFQLCRAAQPSFSQLLASTKIQLSNNLEEALVNFGLASLQSIFKEEMIRVTTIKLICDPVSIMDYKNWNGSKVQLVTSQSINNYSGKILNCNLIKNMCEHLLIQGINSLDKQPVELLIKILLVYQNLIKQQNDPPFFNIWNCAQACGLQQKLPELMLIIFCANVIIICK</sequence>
<keyword evidence="4" id="KW-0175">Coiled coil</keyword>
<evidence type="ECO:0000259" key="5">
    <source>
        <dbReference type="SMART" id="SM00717"/>
    </source>
</evidence>
<accession>A0AA86QGC8</accession>
<evidence type="ECO:0000313" key="6">
    <source>
        <dbReference type="EMBL" id="CAI9956226.1"/>
    </source>
</evidence>
<dbReference type="InterPro" id="IPR006447">
    <property type="entry name" value="Myb_dom_plants"/>
</dbReference>
<evidence type="ECO:0000313" key="7">
    <source>
        <dbReference type="EMBL" id="CAL6015249.1"/>
    </source>
</evidence>
<evidence type="ECO:0000256" key="2">
    <source>
        <dbReference type="ARBA" id="ARBA00023163"/>
    </source>
</evidence>
<dbReference type="EMBL" id="CAXDID020000072">
    <property type="protein sequence ID" value="CAL6015249.1"/>
    <property type="molecule type" value="Genomic_DNA"/>
</dbReference>
<comment type="caution">
    <text evidence="6">The sequence shown here is derived from an EMBL/GenBank/DDBJ whole genome shotgun (WGS) entry which is preliminary data.</text>
</comment>
<keyword evidence="2" id="KW-0804">Transcription</keyword>
<dbReference type="GO" id="GO:0003677">
    <property type="term" value="F:DNA binding"/>
    <property type="evidence" value="ECO:0007669"/>
    <property type="project" value="UniProtKB-KW"/>
</dbReference>
<keyword evidence="1" id="KW-0805">Transcription regulation</keyword>
<reference evidence="7 8" key="2">
    <citation type="submission" date="2024-07" db="EMBL/GenBank/DDBJ databases">
        <authorList>
            <person name="Akdeniz Z."/>
        </authorList>
    </citation>
    <scope>NUCLEOTIDE SEQUENCE [LARGE SCALE GENOMIC DNA]</scope>
</reference>
<dbReference type="AlphaFoldDB" id="A0AA86QGC8"/>
<reference evidence="6" key="1">
    <citation type="submission" date="2023-06" db="EMBL/GenBank/DDBJ databases">
        <authorList>
            <person name="Kurt Z."/>
        </authorList>
    </citation>
    <scope>NUCLEOTIDE SEQUENCE</scope>
</reference>
<dbReference type="CDD" id="cd00167">
    <property type="entry name" value="SANT"/>
    <property type="match status" value="1"/>
</dbReference>
<dbReference type="Gene3D" id="1.10.10.60">
    <property type="entry name" value="Homeodomain-like"/>
    <property type="match status" value="1"/>
</dbReference>
<proteinExistence type="predicted"/>
<evidence type="ECO:0000256" key="3">
    <source>
        <dbReference type="ARBA" id="ARBA00023242"/>
    </source>
</evidence>
<protein>
    <submittedName>
        <fullName evidence="6">Myb-like DNA-binding domain-containing protein</fullName>
    </submittedName>
    <submittedName>
        <fullName evidence="7">Myb-like_DNA-binding domain-containing protein</fullName>
    </submittedName>
</protein>
<dbReference type="PANTHER" id="PTHR44042">
    <property type="entry name" value="DUPLICATED HOMEODOMAIN-LIKE SUPERFAMILY PROTEIN-RELATED"/>
    <property type="match status" value="1"/>
</dbReference>
<evidence type="ECO:0000256" key="4">
    <source>
        <dbReference type="SAM" id="Coils"/>
    </source>
</evidence>
<gene>
    <name evidence="7" type="ORF">HINF_LOCUS24660</name>
    <name evidence="6" type="ORF">HINF_LOCUS43871</name>
</gene>
<organism evidence="6">
    <name type="scientific">Hexamita inflata</name>
    <dbReference type="NCBI Taxonomy" id="28002"/>
    <lineage>
        <taxon>Eukaryota</taxon>
        <taxon>Metamonada</taxon>
        <taxon>Diplomonadida</taxon>
        <taxon>Hexamitidae</taxon>
        <taxon>Hexamitinae</taxon>
        <taxon>Hexamita</taxon>
    </lineage>
</organism>
<dbReference type="EMBL" id="CATOUU010000871">
    <property type="protein sequence ID" value="CAI9956226.1"/>
    <property type="molecule type" value="Genomic_DNA"/>
</dbReference>
<evidence type="ECO:0000313" key="8">
    <source>
        <dbReference type="Proteomes" id="UP001642409"/>
    </source>
</evidence>
<dbReference type="InterPro" id="IPR009057">
    <property type="entry name" value="Homeodomain-like_sf"/>
</dbReference>
<feature type="coiled-coil region" evidence="4">
    <location>
        <begin position="3"/>
        <end position="30"/>
    </location>
</feature>
<dbReference type="Proteomes" id="UP001642409">
    <property type="component" value="Unassembled WGS sequence"/>
</dbReference>
<dbReference type="InterPro" id="IPR001005">
    <property type="entry name" value="SANT/Myb"/>
</dbReference>
<name>A0AA86QGC8_9EUKA</name>
<keyword evidence="8" id="KW-1185">Reference proteome</keyword>
<dbReference type="SUPFAM" id="SSF46689">
    <property type="entry name" value="Homeodomain-like"/>
    <property type="match status" value="1"/>
</dbReference>
<dbReference type="NCBIfam" id="TIGR01557">
    <property type="entry name" value="myb_SHAQKYF"/>
    <property type="match status" value="1"/>
</dbReference>
<dbReference type="SMART" id="SM00717">
    <property type="entry name" value="SANT"/>
    <property type="match status" value="1"/>
</dbReference>
<feature type="domain" description="Myb-like" evidence="5">
    <location>
        <begin position="87"/>
        <end position="136"/>
    </location>
</feature>
<keyword evidence="6" id="KW-0238">DNA-binding</keyword>
<evidence type="ECO:0000256" key="1">
    <source>
        <dbReference type="ARBA" id="ARBA00023015"/>
    </source>
</evidence>